<evidence type="ECO:0000256" key="11">
    <source>
        <dbReference type="SAM" id="MobiDB-lite"/>
    </source>
</evidence>
<protein>
    <recommendedName>
        <fullName evidence="3 10">Conserved oligomeric Golgi complex subunit 6</fullName>
        <shortName evidence="10">COG complex subunit 6</shortName>
    </recommendedName>
    <alternativeName>
        <fullName evidence="8 10">Component of oligomeric Golgi complex 6</fullName>
    </alternativeName>
</protein>
<evidence type="ECO:0000256" key="10">
    <source>
        <dbReference type="RuleBase" id="RU365075"/>
    </source>
</evidence>
<feature type="region of interest" description="Disordered" evidence="11">
    <location>
        <begin position="1"/>
        <end position="24"/>
    </location>
</feature>
<dbReference type="KEGG" id="uvi:66064621"/>
<dbReference type="InterPro" id="IPR048369">
    <property type="entry name" value="COG6_C"/>
</dbReference>
<evidence type="ECO:0000256" key="5">
    <source>
        <dbReference type="ARBA" id="ARBA00022927"/>
    </source>
</evidence>
<evidence type="ECO:0000313" key="14">
    <source>
        <dbReference type="EMBL" id="QUC19602.1"/>
    </source>
</evidence>
<dbReference type="InterPro" id="IPR010490">
    <property type="entry name" value="COG6"/>
</dbReference>
<keyword evidence="5 10" id="KW-0653">Protein transport</keyword>
<dbReference type="PANTHER" id="PTHR21506:SF0">
    <property type="entry name" value="CONSERVED OLIGOMERIC GOLGI COMPLEX SUBUNIT 6"/>
    <property type="match status" value="1"/>
</dbReference>
<keyword evidence="4 10" id="KW-0813">Transport</keyword>
<gene>
    <name evidence="14" type="ORF">UV8b_03843</name>
</gene>
<reference evidence="14" key="1">
    <citation type="submission" date="2020-03" db="EMBL/GenBank/DDBJ databases">
        <title>A mixture of massive structural variations and highly conserved coding sequences in Ustilaginoidea virens genome.</title>
        <authorList>
            <person name="Zhang K."/>
            <person name="Zhao Z."/>
            <person name="Zhang Z."/>
            <person name="Li Y."/>
            <person name="Hsiang T."/>
            <person name="Sun W."/>
        </authorList>
    </citation>
    <scope>NUCLEOTIDE SEQUENCE</scope>
    <source>
        <strain evidence="14">UV-8b</strain>
    </source>
</reference>
<evidence type="ECO:0000256" key="9">
    <source>
        <dbReference type="ARBA" id="ARBA00043873"/>
    </source>
</evidence>
<comment type="similarity">
    <text evidence="2 10">Belongs to the COG6 family.</text>
</comment>
<dbReference type="Pfam" id="PF20653">
    <property type="entry name" value="COG6_C"/>
    <property type="match status" value="1"/>
</dbReference>
<evidence type="ECO:0000256" key="1">
    <source>
        <dbReference type="ARBA" id="ARBA00004395"/>
    </source>
</evidence>
<comment type="function">
    <text evidence="9">Acts as a component of the peripheral membrane COG complex that is involved in intra-Golgi protein trafficking. COG is located at the cis-Golgi, and regulates tethering of retrograde intra-Golgi vesicles and possibly a number of other membrane trafficking events.</text>
</comment>
<evidence type="ECO:0000259" key="13">
    <source>
        <dbReference type="Pfam" id="PF20653"/>
    </source>
</evidence>
<organism evidence="14 15">
    <name type="scientific">Ustilaginoidea virens</name>
    <name type="common">Rice false smut fungus</name>
    <name type="synonym">Villosiclava virens</name>
    <dbReference type="NCBI Taxonomy" id="1159556"/>
    <lineage>
        <taxon>Eukaryota</taxon>
        <taxon>Fungi</taxon>
        <taxon>Dikarya</taxon>
        <taxon>Ascomycota</taxon>
        <taxon>Pezizomycotina</taxon>
        <taxon>Sordariomycetes</taxon>
        <taxon>Hypocreomycetidae</taxon>
        <taxon>Hypocreales</taxon>
        <taxon>Clavicipitaceae</taxon>
        <taxon>Ustilaginoidea</taxon>
    </lineage>
</organism>
<feature type="compositionally biased region" description="Polar residues" evidence="11">
    <location>
        <begin position="10"/>
        <end position="21"/>
    </location>
</feature>
<dbReference type="GO" id="GO:0006891">
    <property type="term" value="P:intra-Golgi vesicle-mediated transport"/>
    <property type="evidence" value="ECO:0007669"/>
    <property type="project" value="UniProtKB-UniRule"/>
</dbReference>
<dbReference type="GeneID" id="66064621"/>
<dbReference type="InterPro" id="IPR048368">
    <property type="entry name" value="COG6_N"/>
</dbReference>
<evidence type="ECO:0000256" key="3">
    <source>
        <dbReference type="ARBA" id="ARBA00020973"/>
    </source>
</evidence>
<keyword evidence="6 10" id="KW-0333">Golgi apparatus</keyword>
<comment type="subcellular location">
    <subcellularLocation>
        <location evidence="1 10">Golgi apparatus membrane</location>
        <topology evidence="1 10">Peripheral membrane protein</topology>
    </subcellularLocation>
</comment>
<evidence type="ECO:0000256" key="8">
    <source>
        <dbReference type="ARBA" id="ARBA00031348"/>
    </source>
</evidence>
<dbReference type="GO" id="GO:0000139">
    <property type="term" value="C:Golgi membrane"/>
    <property type="evidence" value="ECO:0007669"/>
    <property type="project" value="UniProtKB-SubCell"/>
</dbReference>
<accession>A0A8E5HQG2</accession>
<evidence type="ECO:0000256" key="4">
    <source>
        <dbReference type="ARBA" id="ARBA00022448"/>
    </source>
</evidence>
<evidence type="ECO:0000256" key="7">
    <source>
        <dbReference type="ARBA" id="ARBA00023136"/>
    </source>
</evidence>
<dbReference type="PANTHER" id="PTHR21506">
    <property type="entry name" value="COMPONENT OF OLIGOMERIC GOLGI COMPLEX 6"/>
    <property type="match status" value="1"/>
</dbReference>
<dbReference type="GO" id="GO:0015031">
    <property type="term" value="P:protein transport"/>
    <property type="evidence" value="ECO:0007669"/>
    <property type="project" value="UniProtKB-KW"/>
</dbReference>
<dbReference type="EMBL" id="CP072755">
    <property type="protein sequence ID" value="QUC19602.1"/>
    <property type="molecule type" value="Genomic_DNA"/>
</dbReference>
<feature type="domain" description="Conserved oligomeric complex COG6 N-terminal" evidence="12">
    <location>
        <begin position="52"/>
        <end position="163"/>
    </location>
</feature>
<dbReference type="Proteomes" id="UP000027002">
    <property type="component" value="Chromosome 3"/>
</dbReference>
<keyword evidence="7 10" id="KW-0472">Membrane</keyword>
<feature type="domain" description="Conserved Oligomeric Golgi complex subunit 6 C-terminal" evidence="13">
    <location>
        <begin position="194"/>
        <end position="674"/>
    </location>
</feature>
<evidence type="ECO:0000256" key="6">
    <source>
        <dbReference type="ARBA" id="ARBA00023034"/>
    </source>
</evidence>
<dbReference type="RefSeq" id="XP_042997275.1">
    <property type="nucleotide sequence ID" value="XM_043141341.1"/>
</dbReference>
<sequence>MDVPSPQPSPAGNNLPSPNVRSSNTLSSQVTSVLSTSFSDADFGQALALFDQQNLSNDGKTRRNIKLSLQKDVMDYNGLIVDRFGCVAEQLNRVNTILKGLNADFEEMRSRVERAQEGTSAALHEATSMLRNQETLLVKQRVLSLFKDRFILTEDEEVALTSTAEPVDGRFFATLSKAKRIAKDCELLLGLEKQTFGLDLMEQTTKNLNLGFQKLYKWIQREFKTLNLENPQMSSSIRQALRVLAERPSLFQKCLDFFSEARERILSEAFHLALTGAAASDMDEPSIKPIDLAAHDALRYVGDMLAWIHTAAVSEREALEVLFVAEGEELATGLKTGKDAEIWRLVADDDFGGDFDAIKALNELVDKDMFGTVRLLRQRVEQVIQTTEETILVYKLATLLNFYSITFDKLLGPSSNLRQCLQNLEDEALRQFRSLIKDSIASVHGHSQHVPADLAPPIFLQDALDQLRAILQTRDSSLSMNENGEMEFEGVMADAFEPFLSGCENLASSLTPLKASIFLMNCSLASEKCLSGFNFTKRHTEQLRLRIQVEATSIVQNQYQFFCQGSGLASLLISGDDGVATVRSDMDQNMLSRASQQLDEFLPAALMDALDRIKCIRDVELTRRITDEAAGLFFEDFKKLEEEIERRDLEADADKKGAWRAVFPRTSTDIRVLLS</sequence>
<evidence type="ECO:0000259" key="12">
    <source>
        <dbReference type="Pfam" id="PF06419"/>
    </source>
</evidence>
<evidence type="ECO:0000256" key="2">
    <source>
        <dbReference type="ARBA" id="ARBA00011023"/>
    </source>
</evidence>
<evidence type="ECO:0000313" key="15">
    <source>
        <dbReference type="Proteomes" id="UP000027002"/>
    </source>
</evidence>
<dbReference type="Pfam" id="PF06419">
    <property type="entry name" value="COG6_N"/>
    <property type="match status" value="1"/>
</dbReference>
<dbReference type="GO" id="GO:0017119">
    <property type="term" value="C:Golgi transport complex"/>
    <property type="evidence" value="ECO:0007669"/>
    <property type="project" value="UniProtKB-UniRule"/>
</dbReference>
<dbReference type="OrthoDB" id="272987at2759"/>
<dbReference type="AlphaFoldDB" id="A0A8E5HQG2"/>
<comment type="function">
    <text evidence="10">Acts as component of the peripheral membrane COG complex that is involved in intra-Golgi protein trafficking. COG is located at the cis-Golgi, and regulates tethering of retrograde intra-Golgi vesicles and possibly a number of other membrane trafficking events.</text>
</comment>
<dbReference type="SMART" id="SM01087">
    <property type="entry name" value="COG6"/>
    <property type="match status" value="1"/>
</dbReference>
<keyword evidence="15" id="KW-1185">Reference proteome</keyword>
<name>A0A8E5HQG2_USTVR</name>
<proteinExistence type="inferred from homology"/>
<comment type="subunit">
    <text evidence="10">Component of the conserved oligomeric Golgi complex.</text>
</comment>